<evidence type="ECO:0000256" key="1">
    <source>
        <dbReference type="SAM" id="MobiDB-lite"/>
    </source>
</evidence>
<evidence type="ECO:0000313" key="3">
    <source>
        <dbReference type="Proteomes" id="UP001596445"/>
    </source>
</evidence>
<comment type="caution">
    <text evidence="2">The sequence shown here is derived from an EMBL/GenBank/DDBJ whole genome shotgun (WGS) entry which is preliminary data.</text>
</comment>
<gene>
    <name evidence="2" type="ORF">ACFQQG_19105</name>
</gene>
<feature type="region of interest" description="Disordered" evidence="1">
    <location>
        <begin position="340"/>
        <end position="359"/>
    </location>
</feature>
<dbReference type="EMBL" id="JBHSZI010000004">
    <property type="protein sequence ID" value="MFC7059930.1"/>
    <property type="molecule type" value="Genomic_DNA"/>
</dbReference>
<keyword evidence="3" id="KW-1185">Reference proteome</keyword>
<proteinExistence type="predicted"/>
<dbReference type="Proteomes" id="UP001596445">
    <property type="component" value="Unassembled WGS sequence"/>
</dbReference>
<evidence type="ECO:0000313" key="2">
    <source>
        <dbReference type="EMBL" id="MFC7059930.1"/>
    </source>
</evidence>
<protein>
    <submittedName>
        <fullName evidence="2">Uncharacterized protein</fullName>
    </submittedName>
</protein>
<sequence length="359" mass="38722">MSSFTGAVAAANHVDESELLDVEIDSDDRTVIDGNPTYSTEWEGGNASNVQSLNDGPYNQRLILELNITSSDAGQQEIILNYSESEEIGIKPDNVSVGSGPLSGQSDTIIRTAEQEVAIQFDSGDVSAKSATQNLTIDWIAPGELPETDEIISHEITLKNTTDDDYYRFTNVGLTGIHHNDSKYKSGDTVSSITYSRNGDNGAFRVWGGQTLTVQAENNSKVVSIREFETTSGGEIILGDIVDRMGTVPGPTANFEIADDLNSTKERVVQIEDPTNIIPLQFQPLNLETNWSTDKIESDDSLVLDVNSADLTGTDINATIFDSNQTVVNTTTTSLNASGDASIAYTPDRDLNGPGNTRQ</sequence>
<dbReference type="AlphaFoldDB" id="A0ABD5W2Z0"/>
<organism evidence="2 3">
    <name type="scientific">Halovenus salina</name>
    <dbReference type="NCBI Taxonomy" id="1510225"/>
    <lineage>
        <taxon>Archaea</taxon>
        <taxon>Methanobacteriati</taxon>
        <taxon>Methanobacteriota</taxon>
        <taxon>Stenosarchaea group</taxon>
        <taxon>Halobacteria</taxon>
        <taxon>Halobacteriales</taxon>
        <taxon>Haloarculaceae</taxon>
        <taxon>Halovenus</taxon>
    </lineage>
</organism>
<accession>A0ABD5W2Z0</accession>
<name>A0ABD5W2Z0_9EURY</name>
<reference evidence="2 3" key="1">
    <citation type="journal article" date="2019" name="Int. J. Syst. Evol. Microbiol.">
        <title>The Global Catalogue of Microorganisms (GCM) 10K type strain sequencing project: providing services to taxonomists for standard genome sequencing and annotation.</title>
        <authorList>
            <consortium name="The Broad Institute Genomics Platform"/>
            <consortium name="The Broad Institute Genome Sequencing Center for Infectious Disease"/>
            <person name="Wu L."/>
            <person name="Ma J."/>
        </authorList>
    </citation>
    <scope>NUCLEOTIDE SEQUENCE [LARGE SCALE GENOMIC DNA]</scope>
    <source>
        <strain evidence="2 3">JCM 30072</strain>
    </source>
</reference>